<gene>
    <name evidence="1" type="ORF">JHL16_03110</name>
</gene>
<dbReference type="Proteomes" id="UP000616151">
    <property type="component" value="Unassembled WGS sequence"/>
</dbReference>
<evidence type="ECO:0000313" key="1">
    <source>
        <dbReference type="EMBL" id="MBK1865329.1"/>
    </source>
</evidence>
<keyword evidence="2" id="KW-1185">Reference proteome</keyword>
<dbReference type="EMBL" id="JAENHL010000004">
    <property type="protein sequence ID" value="MBK1865329.1"/>
    <property type="molecule type" value="Genomic_DNA"/>
</dbReference>
<accession>A0ACC5QY61</accession>
<protein>
    <submittedName>
        <fullName evidence="1">Uncharacterized protein</fullName>
    </submittedName>
</protein>
<name>A0ACC5QY61_9HYPH</name>
<proteinExistence type="predicted"/>
<evidence type="ECO:0000313" key="2">
    <source>
        <dbReference type="Proteomes" id="UP000616151"/>
    </source>
</evidence>
<comment type="caution">
    <text evidence="1">The sequence shown here is derived from an EMBL/GenBank/DDBJ whole genome shotgun (WGS) entry which is preliminary data.</text>
</comment>
<sequence>MRGRLEDEPKPANGTERKAKAPQLSRALGREAETLVHKLHAAARDIVEAIDTELPRDLEKRFSAGAEDIYTQNLLEDRGRRLPKLIERRYREERLVRGRVDAYVRLFERLLDALAETPQGDNLVDASLASESGKLYLLLAQASGRISPQ</sequence>
<organism evidence="1 2">
    <name type="scientific">Taklimakanibacter albus</name>
    <dbReference type="NCBI Taxonomy" id="2800327"/>
    <lineage>
        <taxon>Bacteria</taxon>
        <taxon>Pseudomonadati</taxon>
        <taxon>Pseudomonadota</taxon>
        <taxon>Alphaproteobacteria</taxon>
        <taxon>Hyphomicrobiales</taxon>
        <taxon>Aestuariivirgaceae</taxon>
        <taxon>Taklimakanibacter</taxon>
    </lineage>
</organism>
<reference evidence="1" key="1">
    <citation type="submission" date="2021-01" db="EMBL/GenBank/DDBJ databases">
        <authorList>
            <person name="Sun Q."/>
        </authorList>
    </citation>
    <scope>NUCLEOTIDE SEQUENCE</scope>
    <source>
        <strain evidence="1">YIM B02566</strain>
    </source>
</reference>